<accession>A0A6J4JZL6</accession>
<dbReference type="Pfam" id="PF01738">
    <property type="entry name" value="DLH"/>
    <property type="match status" value="1"/>
</dbReference>
<evidence type="ECO:0000313" key="2">
    <source>
        <dbReference type="EMBL" id="CAA9291765.1"/>
    </source>
</evidence>
<organism evidence="2">
    <name type="scientific">uncultured Actinomycetospora sp</name>
    <dbReference type="NCBI Taxonomy" id="1135996"/>
    <lineage>
        <taxon>Bacteria</taxon>
        <taxon>Bacillati</taxon>
        <taxon>Actinomycetota</taxon>
        <taxon>Actinomycetes</taxon>
        <taxon>Pseudonocardiales</taxon>
        <taxon>Pseudonocardiaceae</taxon>
        <taxon>Actinomycetospora</taxon>
        <taxon>environmental samples</taxon>
    </lineage>
</organism>
<dbReference type="EMBL" id="CADCTH010000568">
    <property type="protein sequence ID" value="CAA9291765.1"/>
    <property type="molecule type" value="Genomic_DNA"/>
</dbReference>
<dbReference type="AlphaFoldDB" id="A0A6J4JZL6"/>
<dbReference type="InterPro" id="IPR002925">
    <property type="entry name" value="Dienelactn_hydro"/>
</dbReference>
<feature type="domain" description="Dienelactone hydrolase" evidence="1">
    <location>
        <begin position="3"/>
        <end position="104"/>
    </location>
</feature>
<dbReference type="InterPro" id="IPR051049">
    <property type="entry name" value="Dienelactone_hydrolase-like"/>
</dbReference>
<dbReference type="PANTHER" id="PTHR46623">
    <property type="entry name" value="CARBOXYMETHYLENEBUTENOLIDASE-RELATED"/>
    <property type="match status" value="1"/>
</dbReference>
<dbReference type="GO" id="GO:0016787">
    <property type="term" value="F:hydrolase activity"/>
    <property type="evidence" value="ECO:0007669"/>
    <property type="project" value="InterPro"/>
</dbReference>
<feature type="non-terminal residue" evidence="2">
    <location>
        <position position="1"/>
    </location>
</feature>
<dbReference type="InterPro" id="IPR029058">
    <property type="entry name" value="AB_hydrolase_fold"/>
</dbReference>
<dbReference type="SUPFAM" id="SSF53474">
    <property type="entry name" value="alpha/beta-Hydrolases"/>
    <property type="match status" value="1"/>
</dbReference>
<reference evidence="2" key="1">
    <citation type="submission" date="2020-02" db="EMBL/GenBank/DDBJ databases">
        <authorList>
            <person name="Meier V. D."/>
        </authorList>
    </citation>
    <scope>NUCLEOTIDE SEQUENCE</scope>
    <source>
        <strain evidence="2">AVDCRST_MAG54</strain>
    </source>
</reference>
<protein>
    <recommendedName>
        <fullName evidence="1">Dienelactone hydrolase domain-containing protein</fullName>
    </recommendedName>
</protein>
<gene>
    <name evidence="2" type="ORF">AVDCRST_MAG54-4509</name>
</gene>
<proteinExistence type="predicted"/>
<name>A0A6J4JZL6_9PSEU</name>
<sequence length="110" mass="11849">DYAAAAPNYGMVPQDAEAELAGICPVVASFGGRDPVLAEHPARLEAALTSMGVEHDVATYPGAGHSFFEHFPANDLLVRFAGAGFHRPSAEDAWVRILRFFDSHLRREAA</sequence>
<dbReference type="PANTHER" id="PTHR46623:SF6">
    <property type="entry name" value="ALPHA_BETA-HYDROLASES SUPERFAMILY PROTEIN"/>
    <property type="match status" value="1"/>
</dbReference>
<dbReference type="Gene3D" id="3.40.50.1820">
    <property type="entry name" value="alpha/beta hydrolase"/>
    <property type="match status" value="1"/>
</dbReference>
<evidence type="ECO:0000259" key="1">
    <source>
        <dbReference type="Pfam" id="PF01738"/>
    </source>
</evidence>